<feature type="transmembrane region" description="Helical" evidence="1">
    <location>
        <begin position="111"/>
        <end position="129"/>
    </location>
</feature>
<dbReference type="PANTHER" id="PTHR31600">
    <property type="entry name" value="TINY MACROCYSTS PROTEIN B-RELATED"/>
    <property type="match status" value="1"/>
</dbReference>
<keyword evidence="4" id="KW-1185">Reference proteome</keyword>
<comment type="caution">
    <text evidence="3">The sequence shown here is derived from an EMBL/GenBank/DDBJ whole genome shotgun (WGS) entry which is preliminary data.</text>
</comment>
<organism evidence="3 4">
    <name type="scientific">Haematococcus lacustris</name>
    <name type="common">Green alga</name>
    <name type="synonym">Haematococcus pluvialis</name>
    <dbReference type="NCBI Taxonomy" id="44745"/>
    <lineage>
        <taxon>Eukaryota</taxon>
        <taxon>Viridiplantae</taxon>
        <taxon>Chlorophyta</taxon>
        <taxon>core chlorophytes</taxon>
        <taxon>Chlorophyceae</taxon>
        <taxon>CS clade</taxon>
        <taxon>Chlamydomonadales</taxon>
        <taxon>Haematococcaceae</taxon>
        <taxon>Haematococcus</taxon>
    </lineage>
</organism>
<feature type="transmembrane region" description="Helical" evidence="1">
    <location>
        <begin position="149"/>
        <end position="172"/>
    </location>
</feature>
<proteinExistence type="predicted"/>
<evidence type="ECO:0000259" key="2">
    <source>
        <dbReference type="Pfam" id="PF25474"/>
    </source>
</evidence>
<evidence type="ECO:0000313" key="4">
    <source>
        <dbReference type="Proteomes" id="UP000485058"/>
    </source>
</evidence>
<sequence length="459" mass="51967">MQAPFINGVFGVLYTVSKEKSPPRPFVAFRLFLDWLQLFLLIVNPQYGWSINPGNKVWQAFSFISLNYFMSARGYTFFLACMYSMAFCLWANLALCIWVSRSFQQNKFDHVCLSLFLIALDCQYFATPVQLLGMNQEFGNVYCWSMPHIIHATVAAVSVALFVLLATIFTAAEVELNPVSKNLLGMAHSKVEVMGFGIRMVMTACSVFINGQTWVSVVYLIASFLLAYLYLVVGHHLAWLPHLHATINHIRVATYSSVLYAALLFIILAYAPGVDQSNPKEVSDFREAGPEVKLKKIHPFTDPRQVEIASRCCRQWLDEDTLEPDAVVLAERIISAGKLLMPHRVYMVIWYSSFLIDVQGSYQTGYAELMVAKKGSNPSLLERFCIFIRDQEHTQKSSAATSGDNGSVDLVSYVEFQRGCRLAIHMHEDALLARRTFWETLLHANVTFDKLTRAVARIE</sequence>
<dbReference type="Proteomes" id="UP000485058">
    <property type="component" value="Unassembled WGS sequence"/>
</dbReference>
<dbReference type="InterPro" id="IPR052994">
    <property type="entry name" value="Tiny_macrocysts_regulators"/>
</dbReference>
<name>A0A699YW76_HAELA</name>
<feature type="non-terminal residue" evidence="3">
    <location>
        <position position="459"/>
    </location>
</feature>
<dbReference type="AlphaFoldDB" id="A0A699YW76"/>
<feature type="transmembrane region" description="Helical" evidence="1">
    <location>
        <begin position="252"/>
        <end position="271"/>
    </location>
</feature>
<keyword evidence="1" id="KW-1133">Transmembrane helix</keyword>
<feature type="transmembrane region" description="Helical" evidence="1">
    <location>
        <begin position="75"/>
        <end position="99"/>
    </location>
</feature>
<dbReference type="EMBL" id="BLLF01000086">
    <property type="protein sequence ID" value="GFH07292.1"/>
    <property type="molecule type" value="Genomic_DNA"/>
</dbReference>
<dbReference type="InterPro" id="IPR057352">
    <property type="entry name" value="TPR_TmcB/C"/>
</dbReference>
<evidence type="ECO:0000256" key="1">
    <source>
        <dbReference type="SAM" id="Phobius"/>
    </source>
</evidence>
<accession>A0A699YW76</accession>
<feature type="domain" description="TmcB/TmcC TPR repeats" evidence="2">
    <location>
        <begin position="396"/>
        <end position="459"/>
    </location>
</feature>
<dbReference type="Pfam" id="PF25474">
    <property type="entry name" value="TPR_TmcB"/>
    <property type="match status" value="1"/>
</dbReference>
<dbReference type="PANTHER" id="PTHR31600:SF2">
    <property type="entry name" value="GAMETE ENRICHED GENE 10 PROTEIN-RELATED"/>
    <property type="match status" value="1"/>
</dbReference>
<evidence type="ECO:0000313" key="3">
    <source>
        <dbReference type="EMBL" id="GFH07292.1"/>
    </source>
</evidence>
<keyword evidence="1" id="KW-0472">Membrane</keyword>
<gene>
    <name evidence="3" type="ORF">HaLaN_02074</name>
</gene>
<keyword evidence="1" id="KW-0812">Transmembrane</keyword>
<feature type="transmembrane region" description="Helical" evidence="1">
    <location>
        <begin position="217"/>
        <end position="240"/>
    </location>
</feature>
<reference evidence="3 4" key="1">
    <citation type="submission" date="2020-02" db="EMBL/GenBank/DDBJ databases">
        <title>Draft genome sequence of Haematococcus lacustris strain NIES-144.</title>
        <authorList>
            <person name="Morimoto D."/>
            <person name="Nakagawa S."/>
            <person name="Yoshida T."/>
            <person name="Sawayama S."/>
        </authorList>
    </citation>
    <scope>NUCLEOTIDE SEQUENCE [LARGE SCALE GENOMIC DNA]</scope>
    <source>
        <strain evidence="3 4">NIES-144</strain>
    </source>
</reference>
<protein>
    <recommendedName>
        <fullName evidence="2">TmcB/TmcC TPR repeats domain-containing protein</fullName>
    </recommendedName>
</protein>